<dbReference type="PANTHER" id="PTHR30047:SF7">
    <property type="entry name" value="HIGH-AFFINITY CHOLINE TRANSPORT PROTEIN"/>
    <property type="match status" value="1"/>
</dbReference>
<accession>A0A7Z0D994</accession>
<dbReference type="InterPro" id="IPR000060">
    <property type="entry name" value="BCCT_transptr"/>
</dbReference>
<keyword evidence="4" id="KW-1003">Cell membrane</keyword>
<organism evidence="10 11">
    <name type="scientific">Naumannella cuiyingiana</name>
    <dbReference type="NCBI Taxonomy" id="1347891"/>
    <lineage>
        <taxon>Bacteria</taxon>
        <taxon>Bacillati</taxon>
        <taxon>Actinomycetota</taxon>
        <taxon>Actinomycetes</taxon>
        <taxon>Propionibacteriales</taxon>
        <taxon>Propionibacteriaceae</taxon>
        <taxon>Naumannella</taxon>
    </lineage>
</organism>
<dbReference type="Pfam" id="PF02028">
    <property type="entry name" value="BCCT"/>
    <property type="match status" value="1"/>
</dbReference>
<evidence type="ECO:0000256" key="4">
    <source>
        <dbReference type="ARBA" id="ARBA00022475"/>
    </source>
</evidence>
<feature type="transmembrane region" description="Helical" evidence="9">
    <location>
        <begin position="474"/>
        <end position="496"/>
    </location>
</feature>
<proteinExistence type="inferred from homology"/>
<feature type="region of interest" description="Disordered" evidence="8">
    <location>
        <begin position="1"/>
        <end position="27"/>
    </location>
</feature>
<comment type="subcellular location">
    <subcellularLocation>
        <location evidence="1">Cell membrane</location>
        <topology evidence="1">Multi-pass membrane protein</topology>
    </subcellularLocation>
</comment>
<dbReference type="RefSeq" id="WP_179445138.1">
    <property type="nucleotide sequence ID" value="NZ_JACBZS010000001.1"/>
</dbReference>
<evidence type="ECO:0000313" key="10">
    <source>
        <dbReference type="EMBL" id="NYI71297.1"/>
    </source>
</evidence>
<feature type="transmembrane region" description="Helical" evidence="9">
    <location>
        <begin position="262"/>
        <end position="280"/>
    </location>
</feature>
<evidence type="ECO:0000313" key="11">
    <source>
        <dbReference type="Proteomes" id="UP000527616"/>
    </source>
</evidence>
<sequence>MSIRTDSEETAPTETGTPAGPSGDRIREEVVPKGNRPYWPVFIPAAVIIGLFVIIAAVGGGPFSEWITNLNSYVTNGIGWYYVLIVTCFVIFSVVVAVSPLGRIKLGKDDEEPAYGTLSWIAMLFAAGMGIGLVFWGAAEPLNHLASPRPDLAGAAPGALAQQALTQTFLHWGVHAWAIYAVVGLGVAYAVHRRGRPVSIRWALEPLLGTRVVKGFWGHVIDVAAIVGTLFGVASSLGLGVAQIAAGLAHIGLLPDSEIVQLVLVVGITALATLSVLSGLDKGIKWLSNINMVLAAALVLVVLAVGPTLFVLREMVQTIGLYIQQFIGLSFATLPYQGTNGEEWLGGWTTYYWGWWMAWAPFVGVFIARISRGRTVRQFVVGVLLVPTLMTALWFSVIGGTALWQEVAGGGGLIIDGAVSTNTALFDMLSRLPGGALLSGLAILLVMIFFVTSSDSGSFVVDMISHGGDENPPVWSRVFWAAMEGAIALVLLWAGYRAGTEGLGLSSLQAMTIIAAAPFSVVMIGICISLWKALSRDLAQRRRIEENVFRREVTLEVAEALAEDDADPAPTRTGSRAVPRNG</sequence>
<feature type="transmembrane region" description="Helical" evidence="9">
    <location>
        <begin position="435"/>
        <end position="453"/>
    </location>
</feature>
<evidence type="ECO:0000256" key="6">
    <source>
        <dbReference type="ARBA" id="ARBA00022989"/>
    </source>
</evidence>
<feature type="transmembrane region" description="Helical" evidence="9">
    <location>
        <begin position="508"/>
        <end position="534"/>
    </location>
</feature>
<reference evidence="10 11" key="1">
    <citation type="submission" date="2020-07" db="EMBL/GenBank/DDBJ databases">
        <title>Sequencing the genomes of 1000 actinobacteria strains.</title>
        <authorList>
            <person name="Klenk H.-P."/>
        </authorList>
    </citation>
    <scope>NUCLEOTIDE SEQUENCE [LARGE SCALE GENOMIC DNA]</scope>
    <source>
        <strain evidence="10 11">DSM 103164</strain>
    </source>
</reference>
<dbReference type="PANTHER" id="PTHR30047">
    <property type="entry name" value="HIGH-AFFINITY CHOLINE TRANSPORT PROTEIN-RELATED"/>
    <property type="match status" value="1"/>
</dbReference>
<feature type="transmembrane region" description="Helical" evidence="9">
    <location>
        <begin position="169"/>
        <end position="191"/>
    </location>
</feature>
<evidence type="ECO:0000256" key="3">
    <source>
        <dbReference type="ARBA" id="ARBA00022448"/>
    </source>
</evidence>
<evidence type="ECO:0000256" key="2">
    <source>
        <dbReference type="ARBA" id="ARBA00005658"/>
    </source>
</evidence>
<name>A0A7Z0D994_9ACTN</name>
<keyword evidence="6 9" id="KW-1133">Transmembrane helix</keyword>
<feature type="transmembrane region" description="Helical" evidence="9">
    <location>
        <begin position="292"/>
        <end position="312"/>
    </location>
</feature>
<dbReference type="EMBL" id="JACBZS010000001">
    <property type="protein sequence ID" value="NYI71297.1"/>
    <property type="molecule type" value="Genomic_DNA"/>
</dbReference>
<feature type="transmembrane region" description="Helical" evidence="9">
    <location>
        <begin position="350"/>
        <end position="368"/>
    </location>
</feature>
<feature type="compositionally biased region" description="Low complexity" evidence="8">
    <location>
        <begin position="10"/>
        <end position="23"/>
    </location>
</feature>
<evidence type="ECO:0000256" key="1">
    <source>
        <dbReference type="ARBA" id="ARBA00004651"/>
    </source>
</evidence>
<dbReference type="Proteomes" id="UP000527616">
    <property type="component" value="Unassembled WGS sequence"/>
</dbReference>
<dbReference type="AlphaFoldDB" id="A0A7Z0D994"/>
<protein>
    <submittedName>
        <fullName evidence="10">Choline/glycine/proline betaine transport protein</fullName>
    </submittedName>
</protein>
<keyword evidence="5 9" id="KW-0812">Transmembrane</keyword>
<comment type="similarity">
    <text evidence="2">Belongs to the BCCT transporter (TC 2.A.15) family.</text>
</comment>
<feature type="region of interest" description="Disordered" evidence="8">
    <location>
        <begin position="562"/>
        <end position="582"/>
    </location>
</feature>
<feature type="transmembrane region" description="Helical" evidence="9">
    <location>
        <begin position="79"/>
        <end position="102"/>
    </location>
</feature>
<comment type="caution">
    <text evidence="10">The sequence shown here is derived from an EMBL/GenBank/DDBJ whole genome shotgun (WGS) entry which is preliminary data.</text>
</comment>
<keyword evidence="3" id="KW-0813">Transport</keyword>
<keyword evidence="7 9" id="KW-0472">Membrane</keyword>
<feature type="transmembrane region" description="Helical" evidence="9">
    <location>
        <begin position="380"/>
        <end position="404"/>
    </location>
</feature>
<evidence type="ECO:0000256" key="7">
    <source>
        <dbReference type="ARBA" id="ARBA00023136"/>
    </source>
</evidence>
<dbReference type="NCBIfam" id="TIGR00842">
    <property type="entry name" value="bcct"/>
    <property type="match status" value="1"/>
</dbReference>
<evidence type="ECO:0000256" key="5">
    <source>
        <dbReference type="ARBA" id="ARBA00022692"/>
    </source>
</evidence>
<evidence type="ECO:0000256" key="8">
    <source>
        <dbReference type="SAM" id="MobiDB-lite"/>
    </source>
</evidence>
<feature type="transmembrane region" description="Helical" evidence="9">
    <location>
        <begin position="114"/>
        <end position="139"/>
    </location>
</feature>
<dbReference type="GO" id="GO:0005886">
    <property type="term" value="C:plasma membrane"/>
    <property type="evidence" value="ECO:0007669"/>
    <property type="project" value="UniProtKB-SubCell"/>
</dbReference>
<evidence type="ECO:0000256" key="9">
    <source>
        <dbReference type="SAM" id="Phobius"/>
    </source>
</evidence>
<feature type="transmembrane region" description="Helical" evidence="9">
    <location>
        <begin position="37"/>
        <end position="59"/>
    </location>
</feature>
<gene>
    <name evidence="10" type="ORF">GGQ54_001857</name>
</gene>
<keyword evidence="11" id="KW-1185">Reference proteome</keyword>
<dbReference type="GO" id="GO:0022857">
    <property type="term" value="F:transmembrane transporter activity"/>
    <property type="evidence" value="ECO:0007669"/>
    <property type="project" value="InterPro"/>
</dbReference>